<dbReference type="STRING" id="80966.ENSAPOP00000011746"/>
<dbReference type="PANTHER" id="PTHR24366">
    <property type="entry name" value="IG(IMMUNOGLOBULIN) AND LRR(LEUCINE RICH REPEAT) DOMAINS"/>
    <property type="match status" value="1"/>
</dbReference>
<sequence>STTSFILLILVSAAASCENQEVLGSSTTEIPQLLRPAVTEVFFLESQIKTIPKASLPNLKEIGLYGNKITELPPNLFPHKDKLNKLLLDNNLLTDLKLKNNQLTSLPPVLFGEMPKLTELSLQQNNLSSLPTGIFSPLKKWLSTLKLAHNNLQTLPGDVFEPLTKLKKLDLSNNPWSCDCNLVDFYSWMKANADKLTNKVVCQHPEHLNGMEVISLVEDQLICPTFPPTTTILTTTTTPITTTTGEMNKHTITHEFCDKQEQNKVQAEWILNEQKCQIKKSKFNSKTLSDDV</sequence>
<reference evidence="6" key="2">
    <citation type="submission" date="2025-09" db="UniProtKB">
        <authorList>
            <consortium name="Ensembl"/>
        </authorList>
    </citation>
    <scope>IDENTIFICATION</scope>
</reference>
<dbReference type="SUPFAM" id="SSF52058">
    <property type="entry name" value="L domain-like"/>
    <property type="match status" value="1"/>
</dbReference>
<dbReference type="InterPro" id="IPR003591">
    <property type="entry name" value="Leu-rich_rpt_typical-subtyp"/>
</dbReference>
<keyword evidence="7" id="KW-1185">Reference proteome</keyword>
<evidence type="ECO:0000259" key="5">
    <source>
        <dbReference type="SMART" id="SM00082"/>
    </source>
</evidence>
<name>A0A3Q1F298_9TELE</name>
<dbReference type="Ensembl" id="ENSAPOT00000019411.1">
    <property type="protein sequence ID" value="ENSAPOP00000011746.1"/>
    <property type="gene ID" value="ENSAPOG00000014380.1"/>
</dbReference>
<organism evidence="6 7">
    <name type="scientific">Acanthochromis polyacanthus</name>
    <name type="common">spiny chromis</name>
    <dbReference type="NCBI Taxonomy" id="80966"/>
    <lineage>
        <taxon>Eukaryota</taxon>
        <taxon>Metazoa</taxon>
        <taxon>Chordata</taxon>
        <taxon>Craniata</taxon>
        <taxon>Vertebrata</taxon>
        <taxon>Euteleostomi</taxon>
        <taxon>Actinopterygii</taxon>
        <taxon>Neopterygii</taxon>
        <taxon>Teleostei</taxon>
        <taxon>Neoteleostei</taxon>
        <taxon>Acanthomorphata</taxon>
        <taxon>Ovalentaria</taxon>
        <taxon>Pomacentridae</taxon>
        <taxon>Acanthochromis</taxon>
    </lineage>
</organism>
<dbReference type="PANTHER" id="PTHR24366:SF171">
    <property type="entry name" value="LEUCINE RICH REPEAT NEURONAL 4"/>
    <property type="match status" value="1"/>
</dbReference>
<dbReference type="SMART" id="SM00369">
    <property type="entry name" value="LRR_TYP"/>
    <property type="match status" value="4"/>
</dbReference>
<evidence type="ECO:0000313" key="6">
    <source>
        <dbReference type="Ensembl" id="ENSAPOP00000011746.1"/>
    </source>
</evidence>
<reference evidence="6" key="1">
    <citation type="submission" date="2025-08" db="UniProtKB">
        <authorList>
            <consortium name="Ensembl"/>
        </authorList>
    </citation>
    <scope>IDENTIFICATION</scope>
</reference>
<evidence type="ECO:0000256" key="2">
    <source>
        <dbReference type="ARBA" id="ARBA00022729"/>
    </source>
</evidence>
<feature type="chain" id="PRO_5018628850" description="LRRCT domain-containing protein" evidence="4">
    <location>
        <begin position="20"/>
        <end position="292"/>
    </location>
</feature>
<dbReference type="PROSITE" id="PS51450">
    <property type="entry name" value="LRR"/>
    <property type="match status" value="1"/>
</dbReference>
<feature type="domain" description="LRRCT" evidence="5">
    <location>
        <begin position="174"/>
        <end position="224"/>
    </location>
</feature>
<feature type="signal peptide" evidence="4">
    <location>
        <begin position="1"/>
        <end position="19"/>
    </location>
</feature>
<dbReference type="InterPro" id="IPR000483">
    <property type="entry name" value="Cys-rich_flank_reg_C"/>
</dbReference>
<keyword evidence="1" id="KW-0433">Leucine-rich repeat</keyword>
<dbReference type="Gene3D" id="3.80.10.10">
    <property type="entry name" value="Ribonuclease Inhibitor"/>
    <property type="match status" value="3"/>
</dbReference>
<proteinExistence type="predicted"/>
<keyword evidence="2 4" id="KW-0732">Signal</keyword>
<dbReference type="GeneTree" id="ENSGT00940000161826"/>
<evidence type="ECO:0000256" key="1">
    <source>
        <dbReference type="ARBA" id="ARBA00022614"/>
    </source>
</evidence>
<dbReference type="AlphaFoldDB" id="A0A3Q1F298"/>
<dbReference type="InterPro" id="IPR001611">
    <property type="entry name" value="Leu-rich_rpt"/>
</dbReference>
<dbReference type="Proteomes" id="UP000257200">
    <property type="component" value="Unplaced"/>
</dbReference>
<evidence type="ECO:0000256" key="3">
    <source>
        <dbReference type="ARBA" id="ARBA00022737"/>
    </source>
</evidence>
<accession>A0A3Q1F298</accession>
<keyword evidence="3" id="KW-0677">Repeat</keyword>
<protein>
    <recommendedName>
        <fullName evidence="5">LRRCT domain-containing protein</fullName>
    </recommendedName>
</protein>
<dbReference type="InterPro" id="IPR032675">
    <property type="entry name" value="LRR_dom_sf"/>
</dbReference>
<dbReference type="Pfam" id="PF00560">
    <property type="entry name" value="LRR_1"/>
    <property type="match status" value="1"/>
</dbReference>
<evidence type="ECO:0000313" key="7">
    <source>
        <dbReference type="Proteomes" id="UP000257200"/>
    </source>
</evidence>
<dbReference type="Pfam" id="PF13855">
    <property type="entry name" value="LRR_8"/>
    <property type="match status" value="2"/>
</dbReference>
<dbReference type="InParanoid" id="A0A3Q1F298"/>
<dbReference type="SMART" id="SM00082">
    <property type="entry name" value="LRRCT"/>
    <property type="match status" value="1"/>
</dbReference>
<evidence type="ECO:0000256" key="4">
    <source>
        <dbReference type="SAM" id="SignalP"/>
    </source>
</evidence>